<accession>S8DKQ3</accession>
<dbReference type="AlphaFoldDB" id="S8DKQ3"/>
<dbReference type="PANTHER" id="PTHR13395">
    <property type="entry name" value="SISTER CHROMATID COHESION PROTEIN DCC1-RELATED"/>
    <property type="match status" value="1"/>
</dbReference>
<dbReference type="EMBL" id="KE504243">
    <property type="protein sequence ID" value="EPS94151.1"/>
    <property type="molecule type" value="Genomic_DNA"/>
</dbReference>
<evidence type="ECO:0008006" key="5">
    <source>
        <dbReference type="Google" id="ProtNLM"/>
    </source>
</evidence>
<name>S8DKQ3_FOMSC</name>
<keyword evidence="2" id="KW-0235">DNA replication</keyword>
<dbReference type="GO" id="GO:0006260">
    <property type="term" value="P:DNA replication"/>
    <property type="evidence" value="ECO:0007669"/>
    <property type="project" value="UniProtKB-KW"/>
</dbReference>
<dbReference type="InParanoid" id="S8DKQ3"/>
<reference evidence="3 4" key="1">
    <citation type="journal article" date="2012" name="Science">
        <title>The Paleozoic origin of enzymatic lignin decomposition reconstructed from 31 fungal genomes.</title>
        <authorList>
            <person name="Floudas D."/>
            <person name="Binder M."/>
            <person name="Riley R."/>
            <person name="Barry K."/>
            <person name="Blanchette R.A."/>
            <person name="Henrissat B."/>
            <person name="Martinez A.T."/>
            <person name="Otillar R."/>
            <person name="Spatafora J.W."/>
            <person name="Yadav J.S."/>
            <person name="Aerts A."/>
            <person name="Benoit I."/>
            <person name="Boyd A."/>
            <person name="Carlson A."/>
            <person name="Copeland A."/>
            <person name="Coutinho P.M."/>
            <person name="de Vries R.P."/>
            <person name="Ferreira P."/>
            <person name="Findley K."/>
            <person name="Foster B."/>
            <person name="Gaskell J."/>
            <person name="Glotzer D."/>
            <person name="Gorecki P."/>
            <person name="Heitman J."/>
            <person name="Hesse C."/>
            <person name="Hori C."/>
            <person name="Igarashi K."/>
            <person name="Jurgens J.A."/>
            <person name="Kallen N."/>
            <person name="Kersten P."/>
            <person name="Kohler A."/>
            <person name="Kuees U."/>
            <person name="Kumar T.K.A."/>
            <person name="Kuo A."/>
            <person name="LaButti K."/>
            <person name="Larrondo L.F."/>
            <person name="Lindquist E."/>
            <person name="Ling A."/>
            <person name="Lombard V."/>
            <person name="Lucas S."/>
            <person name="Lundell T."/>
            <person name="Martin R."/>
            <person name="McLaughlin D.J."/>
            <person name="Morgenstern I."/>
            <person name="Morin E."/>
            <person name="Murat C."/>
            <person name="Nagy L.G."/>
            <person name="Nolan M."/>
            <person name="Ohm R.A."/>
            <person name="Patyshakuliyeva A."/>
            <person name="Rokas A."/>
            <person name="Ruiz-Duenas F.J."/>
            <person name="Sabat G."/>
            <person name="Salamov A."/>
            <person name="Samejima M."/>
            <person name="Schmutz J."/>
            <person name="Slot J.C."/>
            <person name="St John F."/>
            <person name="Stenlid J."/>
            <person name="Sun H."/>
            <person name="Sun S."/>
            <person name="Syed K."/>
            <person name="Tsang A."/>
            <person name="Wiebenga A."/>
            <person name="Young D."/>
            <person name="Pisabarro A."/>
            <person name="Eastwood D.C."/>
            <person name="Martin F."/>
            <person name="Cullen D."/>
            <person name="Grigoriev I.V."/>
            <person name="Hibbett D.S."/>
        </authorList>
    </citation>
    <scope>NUCLEOTIDE SEQUENCE</scope>
    <source>
        <strain evidence="4">FP-58527</strain>
    </source>
</reference>
<evidence type="ECO:0000256" key="2">
    <source>
        <dbReference type="ARBA" id="ARBA00022705"/>
    </source>
</evidence>
<organism evidence="3 4">
    <name type="scientific">Fomitopsis schrenkii</name>
    <name type="common">Brown rot fungus</name>
    <dbReference type="NCBI Taxonomy" id="2126942"/>
    <lineage>
        <taxon>Eukaryota</taxon>
        <taxon>Fungi</taxon>
        <taxon>Dikarya</taxon>
        <taxon>Basidiomycota</taxon>
        <taxon>Agaricomycotina</taxon>
        <taxon>Agaricomycetes</taxon>
        <taxon>Polyporales</taxon>
        <taxon>Fomitopsis</taxon>
    </lineage>
</organism>
<dbReference type="HOGENOM" id="CLU_034504_0_0_1"/>
<dbReference type="GO" id="GO:0000775">
    <property type="term" value="C:chromosome, centromeric region"/>
    <property type="evidence" value="ECO:0007669"/>
    <property type="project" value="TreeGrafter"/>
</dbReference>
<proteinExistence type="inferred from homology"/>
<dbReference type="Pfam" id="PF09724">
    <property type="entry name" value="Dcc1"/>
    <property type="match status" value="1"/>
</dbReference>
<comment type="similarity">
    <text evidence="1">Belongs to the DCC1 family.</text>
</comment>
<evidence type="ECO:0000313" key="3">
    <source>
        <dbReference type="EMBL" id="EPS94151.1"/>
    </source>
</evidence>
<dbReference type="FunCoup" id="S8DKQ3">
    <property type="interactions" value="276"/>
</dbReference>
<sequence length="377" mass="42046">MTEYILKFSSSTVADTGAFKLLELPSDLGKLIEESPGNLPSLSIKGNSEDDAVLCTANKTYTIRSVILSNSVIVATAGEESDSKPSVVVRDQLNEILELVPSIPRLHKLDTLLRGKEYDERSEDDDELYADYPADANGKFTYEQARETLQASDTELDQGLTKRRVLIVNGELRPISPFYLNTILESLLNHLVSSSLSHISVSVNDICSALEDSYDIKGDISRQVMAWFGDIVAGEWSMDKTAIVREVGLGLLRPYKDDTLPLDDFLTKWRRSVGDTFESDVSLDLLTGNYLARTDDLKDPPATVLTYFPASQLPIDPAARFTDLFLTRARWRVDEIAPFLEDIVVDAKERDKLLLKYTRAVTGTDGVWYTARAKYNG</sequence>
<gene>
    <name evidence="3" type="ORF">FOMPIDRAFT_1063308</name>
</gene>
<keyword evidence="4" id="KW-1185">Reference proteome</keyword>
<evidence type="ECO:0000313" key="4">
    <source>
        <dbReference type="Proteomes" id="UP000015241"/>
    </source>
</evidence>
<dbReference type="OrthoDB" id="276989at2759"/>
<dbReference type="GO" id="GO:0031390">
    <property type="term" value="C:Ctf18 RFC-like complex"/>
    <property type="evidence" value="ECO:0007669"/>
    <property type="project" value="InterPro"/>
</dbReference>
<evidence type="ECO:0000256" key="1">
    <source>
        <dbReference type="ARBA" id="ARBA00007017"/>
    </source>
</evidence>
<dbReference type="GO" id="GO:0000785">
    <property type="term" value="C:chromatin"/>
    <property type="evidence" value="ECO:0007669"/>
    <property type="project" value="TreeGrafter"/>
</dbReference>
<dbReference type="Proteomes" id="UP000015241">
    <property type="component" value="Unassembled WGS sequence"/>
</dbReference>
<dbReference type="InterPro" id="IPR019128">
    <property type="entry name" value="Dcc1"/>
</dbReference>
<protein>
    <recommendedName>
        <fullName evidence="5">Sister chromatid cohesion protein DCC1</fullName>
    </recommendedName>
</protein>
<dbReference type="eggNOG" id="KOG0798">
    <property type="taxonomic scope" value="Eukaryota"/>
</dbReference>
<dbReference type="GO" id="GO:0034088">
    <property type="term" value="P:maintenance of mitotic sister chromatid cohesion"/>
    <property type="evidence" value="ECO:0007669"/>
    <property type="project" value="TreeGrafter"/>
</dbReference>
<dbReference type="STRING" id="743788.S8DKQ3"/>
<dbReference type="PANTHER" id="PTHR13395:SF6">
    <property type="entry name" value="SISTER CHROMATID COHESION PROTEIN DCC1"/>
    <property type="match status" value="1"/>
</dbReference>